<dbReference type="PROSITE" id="PS50103">
    <property type="entry name" value="ZF_C3H1"/>
    <property type="match status" value="3"/>
</dbReference>
<evidence type="ECO:0000313" key="8">
    <source>
        <dbReference type="Proteomes" id="UP000626109"/>
    </source>
</evidence>
<dbReference type="Proteomes" id="UP000626109">
    <property type="component" value="Unassembled WGS sequence"/>
</dbReference>
<dbReference type="GO" id="GO:0008270">
    <property type="term" value="F:zinc ion binding"/>
    <property type="evidence" value="ECO:0007669"/>
    <property type="project" value="UniProtKB-KW"/>
</dbReference>
<evidence type="ECO:0000256" key="3">
    <source>
        <dbReference type="ARBA" id="ARBA00022771"/>
    </source>
</evidence>
<feature type="domain" description="C3H1-type" evidence="6">
    <location>
        <begin position="85"/>
        <end position="113"/>
    </location>
</feature>
<comment type="caution">
    <text evidence="7">The sequence shown here is derived from an EMBL/GenBank/DDBJ whole genome shotgun (WGS) entry which is preliminary data.</text>
</comment>
<evidence type="ECO:0000256" key="1">
    <source>
        <dbReference type="ARBA" id="ARBA00022723"/>
    </source>
</evidence>
<evidence type="ECO:0000313" key="7">
    <source>
        <dbReference type="EMBL" id="CAE8664028.1"/>
    </source>
</evidence>
<dbReference type="EMBL" id="CAJNNW010019147">
    <property type="protein sequence ID" value="CAE8664028.1"/>
    <property type="molecule type" value="Genomic_DNA"/>
</dbReference>
<dbReference type="Pfam" id="PF00642">
    <property type="entry name" value="zf-CCCH"/>
    <property type="match status" value="3"/>
</dbReference>
<dbReference type="Gene3D" id="4.10.1000.10">
    <property type="entry name" value="Zinc finger, CCCH-type"/>
    <property type="match status" value="3"/>
</dbReference>
<dbReference type="GO" id="GO:0003729">
    <property type="term" value="F:mRNA binding"/>
    <property type="evidence" value="ECO:0007669"/>
    <property type="project" value="InterPro"/>
</dbReference>
<feature type="domain" description="C3H1-type" evidence="6">
    <location>
        <begin position="15"/>
        <end position="42"/>
    </location>
</feature>
<keyword evidence="2" id="KW-0677">Repeat</keyword>
<evidence type="ECO:0000256" key="5">
    <source>
        <dbReference type="PROSITE-ProRule" id="PRU00723"/>
    </source>
</evidence>
<accession>A0A813J2Z8</accession>
<dbReference type="PANTHER" id="PTHR12547:SF18">
    <property type="entry name" value="PROTEIN TIS11"/>
    <property type="match status" value="1"/>
</dbReference>
<keyword evidence="1 5" id="KW-0479">Metal-binding</keyword>
<dbReference type="InterPro" id="IPR000571">
    <property type="entry name" value="Znf_CCCH"/>
</dbReference>
<dbReference type="SUPFAM" id="SSF90229">
    <property type="entry name" value="CCCH zinc finger"/>
    <property type="match status" value="3"/>
</dbReference>
<feature type="zinc finger region" description="C3H1-type" evidence="5">
    <location>
        <begin position="15"/>
        <end position="42"/>
    </location>
</feature>
<gene>
    <name evidence="7" type="ORF">PGLA2088_LOCUS15465</name>
</gene>
<feature type="domain" description="C3H1-type" evidence="6">
    <location>
        <begin position="50"/>
        <end position="77"/>
    </location>
</feature>
<evidence type="ECO:0000259" key="6">
    <source>
        <dbReference type="PROSITE" id="PS50103"/>
    </source>
</evidence>
<keyword evidence="4 5" id="KW-0862">Zinc</keyword>
<dbReference type="AlphaFoldDB" id="A0A813J2Z8"/>
<evidence type="ECO:0000256" key="4">
    <source>
        <dbReference type="ARBA" id="ARBA00022833"/>
    </source>
</evidence>
<feature type="zinc finger region" description="C3H1-type" evidence="5">
    <location>
        <begin position="50"/>
        <end position="77"/>
    </location>
</feature>
<proteinExistence type="predicted"/>
<evidence type="ECO:0000256" key="2">
    <source>
        <dbReference type="ARBA" id="ARBA00022737"/>
    </source>
</evidence>
<protein>
    <recommendedName>
        <fullName evidence="6">C3H1-type domain-containing protein</fullName>
    </recommendedName>
</protein>
<organism evidence="7 8">
    <name type="scientific">Polarella glacialis</name>
    <name type="common">Dinoflagellate</name>
    <dbReference type="NCBI Taxonomy" id="89957"/>
    <lineage>
        <taxon>Eukaryota</taxon>
        <taxon>Sar</taxon>
        <taxon>Alveolata</taxon>
        <taxon>Dinophyceae</taxon>
        <taxon>Suessiales</taxon>
        <taxon>Suessiaceae</taxon>
        <taxon>Polarella</taxon>
    </lineage>
</organism>
<name>A0A813J2Z8_POLGL</name>
<keyword evidence="3 5" id="KW-0863">Zinc-finger</keyword>
<dbReference type="SMART" id="SM00356">
    <property type="entry name" value="ZnF_C3H1"/>
    <property type="match status" value="3"/>
</dbReference>
<dbReference type="InterPro" id="IPR045877">
    <property type="entry name" value="ZFP36-like"/>
</dbReference>
<reference evidence="7" key="1">
    <citation type="submission" date="2021-02" db="EMBL/GenBank/DDBJ databases">
        <authorList>
            <person name="Dougan E. K."/>
            <person name="Rhodes N."/>
            <person name="Thang M."/>
            <person name="Chan C."/>
        </authorList>
    </citation>
    <scope>NUCLEOTIDE SEQUENCE</scope>
</reference>
<dbReference type="PANTHER" id="PTHR12547">
    <property type="entry name" value="CCCH ZINC FINGER/TIS11-RELATED"/>
    <property type="match status" value="1"/>
</dbReference>
<sequence length="143" mass="16065">MDQFAAKMCQTRPKLFKTKLCRYFQEQRCTRGEACEYAHDMVEVNDTPNLRKTKLCPAFMRGRCNAAADCKFAHGTQELRATMDFFKTSLCSDWSATRTCVRGRLCRYAHGLPELRQPGPLPEGGAGVVVVVAGRGWEGLLLL</sequence>
<dbReference type="InterPro" id="IPR036855">
    <property type="entry name" value="Znf_CCCH_sf"/>
</dbReference>
<feature type="zinc finger region" description="C3H1-type" evidence="5">
    <location>
        <begin position="85"/>
        <end position="113"/>
    </location>
</feature>